<gene>
    <name evidence="1" type="ORF">K8W02_07955</name>
</gene>
<proteinExistence type="predicted"/>
<evidence type="ECO:0000313" key="1">
    <source>
        <dbReference type="EMBL" id="HJF92302.1"/>
    </source>
</evidence>
<reference evidence="1" key="1">
    <citation type="journal article" date="2021" name="PeerJ">
        <title>Extensive microbial diversity within the chicken gut microbiome revealed by metagenomics and culture.</title>
        <authorList>
            <person name="Gilroy R."/>
            <person name="Ravi A."/>
            <person name="Getino M."/>
            <person name="Pursley I."/>
            <person name="Horton D.L."/>
            <person name="Alikhan N.F."/>
            <person name="Baker D."/>
            <person name="Gharbi K."/>
            <person name="Hall N."/>
            <person name="Watson M."/>
            <person name="Adriaenssens E.M."/>
            <person name="Foster-Nyarko E."/>
            <person name="Jarju S."/>
            <person name="Secka A."/>
            <person name="Antonio M."/>
            <person name="Oren A."/>
            <person name="Chaudhuri R.R."/>
            <person name="La Ragione R."/>
            <person name="Hildebrand F."/>
            <person name="Pallen M.J."/>
        </authorList>
    </citation>
    <scope>NUCLEOTIDE SEQUENCE</scope>
    <source>
        <strain evidence="1">CHK55-1828</strain>
    </source>
</reference>
<dbReference type="EMBL" id="DYVX01000063">
    <property type="protein sequence ID" value="HJF92302.1"/>
    <property type="molecule type" value="Genomic_DNA"/>
</dbReference>
<sequence>MKIQKLYPKHWLNYHPYKQTDDVDQYYTGIANQINRILHTIGVNEDEDGYANMSLILSAWFEDIISQTHIWETFTEECQKRYGARLPFYPIGTDYISDEINMEDVRFILWHILQRQYEGDRIINPENPGIRMAAEQIYALLSKEYETAPENKRMQAYFHAPELGPKDFLVYRKRLEWFHYQCYFTAGNQDELYDAIEEAQASNAIDDIEQLDILCYAQQVALPFRSRKNLLSLTSSEWLTRIWKRNGSKAGPWETVESLADNHYLYIEEDDSCIYLQSLCGEIKTFAVDKESLNLNQTRDLKPEQSIVSCMLVRYGETWWQNGAMLVNDKTPQWDDILQEQDHKMNPIHNRKAFEHFVQASAGKPFVYCRNKKELETFFREKMGYQIKKEVTLPEVEGSGALLMATPQTGLHIQLELIECICSPDNPAYNREEAEAQAFLFFVNPDVIPYELSCLLQDKGLLPDACINSLHGQQHGKALLQNNARFLTDYYFHRYREKDFKNPLLEKFL</sequence>
<comment type="caution">
    <text evidence="1">The sequence shown here is derived from an EMBL/GenBank/DDBJ whole genome shotgun (WGS) entry which is preliminary data.</text>
</comment>
<dbReference type="Proteomes" id="UP000717835">
    <property type="component" value="Unassembled WGS sequence"/>
</dbReference>
<dbReference type="Pfam" id="PF12954">
    <property type="entry name" value="DUF3843"/>
    <property type="match status" value="2"/>
</dbReference>
<name>A0A921HZ23_9BACT</name>
<reference evidence="1" key="2">
    <citation type="submission" date="2021-09" db="EMBL/GenBank/DDBJ databases">
        <authorList>
            <person name="Gilroy R."/>
        </authorList>
    </citation>
    <scope>NUCLEOTIDE SEQUENCE</scope>
    <source>
        <strain evidence="1">CHK55-1828</strain>
    </source>
</reference>
<organism evidence="1 2">
    <name type="scientific">Mediterranea massiliensis</name>
    <dbReference type="NCBI Taxonomy" id="1841865"/>
    <lineage>
        <taxon>Bacteria</taxon>
        <taxon>Pseudomonadati</taxon>
        <taxon>Bacteroidota</taxon>
        <taxon>Bacteroidia</taxon>
        <taxon>Bacteroidales</taxon>
        <taxon>Bacteroidaceae</taxon>
        <taxon>Mediterranea</taxon>
    </lineage>
</organism>
<dbReference type="RefSeq" id="WP_276827840.1">
    <property type="nucleotide sequence ID" value="NZ_DYVX01000063.1"/>
</dbReference>
<accession>A0A921HZ23</accession>
<dbReference type="AlphaFoldDB" id="A0A921HZ23"/>
<protein>
    <submittedName>
        <fullName evidence="1">DUF3843 family protein</fullName>
    </submittedName>
</protein>
<evidence type="ECO:0000313" key="2">
    <source>
        <dbReference type="Proteomes" id="UP000717835"/>
    </source>
</evidence>
<dbReference type="InterPro" id="IPR024214">
    <property type="entry name" value="DUF3843"/>
</dbReference>